<dbReference type="EMBL" id="FNHG01000002">
    <property type="protein sequence ID" value="SDL75509.1"/>
    <property type="molecule type" value="Genomic_DNA"/>
</dbReference>
<sequence>MKALLTASALLLAPVMTACLAGSAQAQTYGSVSLRAGFTPDPYRVSITSGGAINANTISSGCRGWIANTMDYQVHYAAGSFNLSFSSTSSSDTTLVVQAPNGNLYCDDDSGNGLNPIVTIGNPQSGSYSVWVGSYRNGEYAQSTLSISELGRQ</sequence>
<accession>A0A1G9MMR2</accession>
<dbReference type="RefSeq" id="WP_091766004.1">
    <property type="nucleotide sequence ID" value="NZ_FNHG01000002.1"/>
</dbReference>
<evidence type="ECO:0000313" key="3">
    <source>
        <dbReference type="Proteomes" id="UP000199759"/>
    </source>
</evidence>
<organism evidence="2 3">
    <name type="scientific">Maricaulis salignorans</name>
    <dbReference type="NCBI Taxonomy" id="144026"/>
    <lineage>
        <taxon>Bacteria</taxon>
        <taxon>Pseudomonadati</taxon>
        <taxon>Pseudomonadota</taxon>
        <taxon>Alphaproteobacteria</taxon>
        <taxon>Maricaulales</taxon>
        <taxon>Maricaulaceae</taxon>
        <taxon>Maricaulis</taxon>
    </lineage>
</organism>
<gene>
    <name evidence="2" type="ORF">SAMN04488568_10245</name>
</gene>
<name>A0A1G9MMR2_9PROT</name>
<reference evidence="2 3" key="1">
    <citation type="submission" date="2016-10" db="EMBL/GenBank/DDBJ databases">
        <authorList>
            <person name="de Groot N.N."/>
        </authorList>
    </citation>
    <scope>NUCLEOTIDE SEQUENCE [LARGE SCALE GENOMIC DNA]</scope>
    <source>
        <strain evidence="2 3">DSM 16077</strain>
    </source>
</reference>
<keyword evidence="3" id="KW-1185">Reference proteome</keyword>
<keyword evidence="1" id="KW-0732">Signal</keyword>
<feature type="signal peptide" evidence="1">
    <location>
        <begin position="1"/>
        <end position="26"/>
    </location>
</feature>
<protein>
    <recommendedName>
        <fullName evidence="4">Peptidase S1</fullName>
    </recommendedName>
</protein>
<proteinExistence type="predicted"/>
<dbReference type="Gene3D" id="2.60.120.380">
    <property type="match status" value="1"/>
</dbReference>
<dbReference type="OrthoDB" id="7631455at2"/>
<dbReference type="STRING" id="144026.SAMN04488568_10245"/>
<evidence type="ECO:0000256" key="1">
    <source>
        <dbReference type="SAM" id="SignalP"/>
    </source>
</evidence>
<dbReference type="Proteomes" id="UP000199759">
    <property type="component" value="Unassembled WGS sequence"/>
</dbReference>
<dbReference type="PROSITE" id="PS51257">
    <property type="entry name" value="PROKAR_LIPOPROTEIN"/>
    <property type="match status" value="1"/>
</dbReference>
<feature type="chain" id="PRO_5011793215" description="Peptidase S1" evidence="1">
    <location>
        <begin position="27"/>
        <end position="153"/>
    </location>
</feature>
<evidence type="ECO:0000313" key="2">
    <source>
        <dbReference type="EMBL" id="SDL75509.1"/>
    </source>
</evidence>
<dbReference type="AlphaFoldDB" id="A0A1G9MMR2"/>
<evidence type="ECO:0008006" key="4">
    <source>
        <dbReference type="Google" id="ProtNLM"/>
    </source>
</evidence>